<comment type="caution">
    <text evidence="1">The sequence shown here is derived from an EMBL/GenBank/DDBJ whole genome shotgun (WGS) entry which is preliminary data.</text>
</comment>
<name>A0AAV2QZH9_MEGNR</name>
<reference evidence="1 2" key="1">
    <citation type="submission" date="2024-05" db="EMBL/GenBank/DDBJ databases">
        <authorList>
            <person name="Wallberg A."/>
        </authorList>
    </citation>
    <scope>NUCLEOTIDE SEQUENCE [LARGE SCALE GENOMIC DNA]</scope>
</reference>
<evidence type="ECO:0000313" key="1">
    <source>
        <dbReference type="EMBL" id="CAL4104518.1"/>
    </source>
</evidence>
<dbReference type="AlphaFoldDB" id="A0AAV2QZH9"/>
<dbReference type="Proteomes" id="UP001497623">
    <property type="component" value="Unassembled WGS sequence"/>
</dbReference>
<gene>
    <name evidence="1" type="ORF">MNOR_LOCUS17793</name>
</gene>
<sequence length="381" mass="44037">MSKTGQDRVDYLRMGLATLEHMAKCMKLLEVPHEHAEHNKINDILSDNNSSPNETLYILPRSVIEGPWGDVLQIVIPHLQHFETFSYKFRYSAEYKTKSFIANILCFPSMCPNPYIRLEMIGLICNLEFLHKYNHYEKGKLAEGFVTTMADISIDVIEIHLDNYLSCSIDNIQDLIDMLYDSGYLHDIGDKILLQLEQNSPGKEVYFFANLFNLIGRLSLYTSKESKENQFTKLVIVKVGISLLYDLNKLFDRDFAKFRKACQHHILLPHITNSIAEITYSIITLHSQILLFEGKLKFLHSLFLSKTDCIKLLVCAINDRDFLVEKLNLPTSTNKLASMQLQWQHGGYHPEFNHKFMSVVATSVKCEKYYINASKNELCYL</sequence>
<keyword evidence="2" id="KW-1185">Reference proteome</keyword>
<proteinExistence type="predicted"/>
<protein>
    <submittedName>
        <fullName evidence="1">Uncharacterized protein</fullName>
    </submittedName>
</protein>
<accession>A0AAV2QZH9</accession>
<evidence type="ECO:0000313" key="2">
    <source>
        <dbReference type="Proteomes" id="UP001497623"/>
    </source>
</evidence>
<organism evidence="1 2">
    <name type="scientific">Meganyctiphanes norvegica</name>
    <name type="common">Northern krill</name>
    <name type="synonym">Thysanopoda norvegica</name>
    <dbReference type="NCBI Taxonomy" id="48144"/>
    <lineage>
        <taxon>Eukaryota</taxon>
        <taxon>Metazoa</taxon>
        <taxon>Ecdysozoa</taxon>
        <taxon>Arthropoda</taxon>
        <taxon>Crustacea</taxon>
        <taxon>Multicrustacea</taxon>
        <taxon>Malacostraca</taxon>
        <taxon>Eumalacostraca</taxon>
        <taxon>Eucarida</taxon>
        <taxon>Euphausiacea</taxon>
        <taxon>Euphausiidae</taxon>
        <taxon>Meganyctiphanes</taxon>
    </lineage>
</organism>
<dbReference type="EMBL" id="CAXKWB010012405">
    <property type="protein sequence ID" value="CAL4104518.1"/>
    <property type="molecule type" value="Genomic_DNA"/>
</dbReference>